<evidence type="ECO:0000256" key="1">
    <source>
        <dbReference type="SAM" id="MobiDB-lite"/>
    </source>
</evidence>
<reference evidence="2 3" key="1">
    <citation type="submission" date="2019-05" db="EMBL/GenBank/DDBJ databases">
        <title>Another draft genome of Portunus trituberculatus and its Hox gene families provides insights of decapod evolution.</title>
        <authorList>
            <person name="Jeong J.-H."/>
            <person name="Song I."/>
            <person name="Kim S."/>
            <person name="Choi T."/>
            <person name="Kim D."/>
            <person name="Ryu S."/>
            <person name="Kim W."/>
        </authorList>
    </citation>
    <scope>NUCLEOTIDE SEQUENCE [LARGE SCALE GENOMIC DNA]</scope>
    <source>
        <tissue evidence="2">Muscle</tissue>
    </source>
</reference>
<dbReference type="EMBL" id="VSRR010032936">
    <property type="protein sequence ID" value="MPC71465.1"/>
    <property type="molecule type" value="Genomic_DNA"/>
</dbReference>
<comment type="caution">
    <text evidence="2">The sequence shown here is derived from an EMBL/GenBank/DDBJ whole genome shotgun (WGS) entry which is preliminary data.</text>
</comment>
<feature type="region of interest" description="Disordered" evidence="1">
    <location>
        <begin position="1"/>
        <end position="68"/>
    </location>
</feature>
<evidence type="ECO:0000313" key="2">
    <source>
        <dbReference type="EMBL" id="MPC71465.1"/>
    </source>
</evidence>
<name>A0A5B7HP89_PORTR</name>
<accession>A0A5B7HP89</accession>
<dbReference type="AlphaFoldDB" id="A0A5B7HP89"/>
<evidence type="ECO:0000313" key="3">
    <source>
        <dbReference type="Proteomes" id="UP000324222"/>
    </source>
</evidence>
<feature type="compositionally biased region" description="Polar residues" evidence="1">
    <location>
        <begin position="9"/>
        <end position="18"/>
    </location>
</feature>
<gene>
    <name evidence="2" type="ORF">E2C01_065743</name>
</gene>
<protein>
    <submittedName>
        <fullName evidence="2">Uncharacterized protein</fullName>
    </submittedName>
</protein>
<dbReference type="Proteomes" id="UP000324222">
    <property type="component" value="Unassembled WGS sequence"/>
</dbReference>
<keyword evidence="3" id="KW-1185">Reference proteome</keyword>
<sequence>MKTCHGMQEVSQRHNSSGHMAPLGFTGERYISHQARRFGKDSNPGRQDRSRLNQLSHPAPRKESTLTR</sequence>
<organism evidence="2 3">
    <name type="scientific">Portunus trituberculatus</name>
    <name type="common">Swimming crab</name>
    <name type="synonym">Neptunus trituberculatus</name>
    <dbReference type="NCBI Taxonomy" id="210409"/>
    <lineage>
        <taxon>Eukaryota</taxon>
        <taxon>Metazoa</taxon>
        <taxon>Ecdysozoa</taxon>
        <taxon>Arthropoda</taxon>
        <taxon>Crustacea</taxon>
        <taxon>Multicrustacea</taxon>
        <taxon>Malacostraca</taxon>
        <taxon>Eumalacostraca</taxon>
        <taxon>Eucarida</taxon>
        <taxon>Decapoda</taxon>
        <taxon>Pleocyemata</taxon>
        <taxon>Brachyura</taxon>
        <taxon>Eubrachyura</taxon>
        <taxon>Portunoidea</taxon>
        <taxon>Portunidae</taxon>
        <taxon>Portuninae</taxon>
        <taxon>Portunus</taxon>
    </lineage>
</organism>
<proteinExistence type="predicted"/>